<organism evidence="7">
    <name type="scientific">Arcella intermedia</name>
    <dbReference type="NCBI Taxonomy" id="1963864"/>
    <lineage>
        <taxon>Eukaryota</taxon>
        <taxon>Amoebozoa</taxon>
        <taxon>Tubulinea</taxon>
        <taxon>Elardia</taxon>
        <taxon>Arcellinida</taxon>
        <taxon>Sphaerothecina</taxon>
        <taxon>Arcellidae</taxon>
        <taxon>Arcella</taxon>
    </lineage>
</organism>
<dbReference type="Gene3D" id="3.30.710.10">
    <property type="entry name" value="Potassium Channel Kv1.1, Chain A"/>
    <property type="match status" value="2"/>
</dbReference>
<feature type="domain" description="BTB" evidence="6">
    <location>
        <begin position="699"/>
        <end position="766"/>
    </location>
</feature>
<keyword evidence="3" id="KW-0547">Nucleotide-binding</keyword>
<dbReference type="AlphaFoldDB" id="A0A6B2KXY3"/>
<dbReference type="SMART" id="SM00175">
    <property type="entry name" value="RAB"/>
    <property type="match status" value="1"/>
</dbReference>
<dbReference type="SMART" id="SM00225">
    <property type="entry name" value="BTB"/>
    <property type="match status" value="1"/>
</dbReference>
<keyword evidence="1" id="KW-0880">Kelch repeat</keyword>
<protein>
    <recommendedName>
        <fullName evidence="6">BTB domain-containing protein</fullName>
    </recommendedName>
</protein>
<dbReference type="InterPro" id="IPR003578">
    <property type="entry name" value="Small_GTPase_Rho"/>
</dbReference>
<dbReference type="PANTHER" id="PTHR24072">
    <property type="entry name" value="RHO FAMILY GTPASE"/>
    <property type="match status" value="1"/>
</dbReference>
<evidence type="ECO:0000256" key="1">
    <source>
        <dbReference type="ARBA" id="ARBA00022441"/>
    </source>
</evidence>
<evidence type="ECO:0000256" key="2">
    <source>
        <dbReference type="ARBA" id="ARBA00022737"/>
    </source>
</evidence>
<dbReference type="SUPFAM" id="SSF117281">
    <property type="entry name" value="Kelch motif"/>
    <property type="match status" value="1"/>
</dbReference>
<evidence type="ECO:0000256" key="5">
    <source>
        <dbReference type="SAM" id="MobiDB-lite"/>
    </source>
</evidence>
<dbReference type="InterPro" id="IPR015915">
    <property type="entry name" value="Kelch-typ_b-propeller"/>
</dbReference>
<dbReference type="Pfam" id="PF24981">
    <property type="entry name" value="Beta-prop_ATRN-LZTR1"/>
    <property type="match status" value="1"/>
</dbReference>
<dbReference type="GO" id="GO:0007264">
    <property type="term" value="P:small GTPase-mediated signal transduction"/>
    <property type="evidence" value="ECO:0007669"/>
    <property type="project" value="InterPro"/>
</dbReference>
<feature type="compositionally biased region" description="Pro residues" evidence="5">
    <location>
        <begin position="200"/>
        <end position="212"/>
    </location>
</feature>
<dbReference type="InterPro" id="IPR005225">
    <property type="entry name" value="Small_GTP-bd"/>
</dbReference>
<keyword evidence="2" id="KW-0677">Repeat</keyword>
<dbReference type="Gene3D" id="3.40.50.300">
    <property type="entry name" value="P-loop containing nucleotide triphosphate hydrolases"/>
    <property type="match status" value="1"/>
</dbReference>
<dbReference type="InterPro" id="IPR056737">
    <property type="entry name" value="Beta-prop_ATRN-MKLN-like"/>
</dbReference>
<dbReference type="PRINTS" id="PR00449">
    <property type="entry name" value="RASTRNSFRMNG"/>
</dbReference>
<feature type="domain" description="BTB" evidence="6">
    <location>
        <begin position="242"/>
        <end position="275"/>
    </location>
</feature>
<dbReference type="GO" id="GO:0005525">
    <property type="term" value="F:GTP binding"/>
    <property type="evidence" value="ECO:0007669"/>
    <property type="project" value="UniProtKB-KW"/>
</dbReference>
<dbReference type="PROSITE" id="PS51419">
    <property type="entry name" value="RAB"/>
    <property type="match status" value="1"/>
</dbReference>
<keyword evidence="4" id="KW-0342">GTP-binding</keyword>
<evidence type="ECO:0000313" key="7">
    <source>
        <dbReference type="EMBL" id="NDV29458.1"/>
    </source>
</evidence>
<dbReference type="InterPro" id="IPR001806">
    <property type="entry name" value="Small_GTPase"/>
</dbReference>
<dbReference type="InterPro" id="IPR000210">
    <property type="entry name" value="BTB/POZ_dom"/>
</dbReference>
<dbReference type="InterPro" id="IPR027417">
    <property type="entry name" value="P-loop_NTPase"/>
</dbReference>
<proteinExistence type="predicted"/>
<dbReference type="Pfam" id="PF00071">
    <property type="entry name" value="Ras"/>
    <property type="match status" value="1"/>
</dbReference>
<dbReference type="Gene3D" id="2.120.10.80">
    <property type="entry name" value="Kelch-type beta propeller"/>
    <property type="match status" value="2"/>
</dbReference>
<reference evidence="7" key="1">
    <citation type="journal article" date="2020" name="J. Eukaryot. Microbiol.">
        <title>De novo Sequencing, Assembly and Annotation of the Transcriptome for the Free-Living Testate Amoeba Arcella intermedia.</title>
        <authorList>
            <person name="Ribeiro G.M."/>
            <person name="Porfirio-Sousa A.L."/>
            <person name="Maurer-Alcala X.X."/>
            <person name="Katz L.A."/>
            <person name="Lahr D.J.G."/>
        </authorList>
    </citation>
    <scope>NUCLEOTIDE SEQUENCE</scope>
</reference>
<dbReference type="PROSITE" id="PS51421">
    <property type="entry name" value="RAS"/>
    <property type="match status" value="1"/>
</dbReference>
<evidence type="ECO:0000256" key="4">
    <source>
        <dbReference type="ARBA" id="ARBA00023134"/>
    </source>
</evidence>
<accession>A0A6B2KXY3</accession>
<dbReference type="FunFam" id="3.40.50.300:FF:000118">
    <property type="entry name" value="Rho-related GTP-binding protein RhoG"/>
    <property type="match status" value="1"/>
</dbReference>
<feature type="region of interest" description="Disordered" evidence="5">
    <location>
        <begin position="184"/>
        <end position="220"/>
    </location>
</feature>
<dbReference type="SMART" id="SM00174">
    <property type="entry name" value="RHO"/>
    <property type="match status" value="1"/>
</dbReference>
<dbReference type="EMBL" id="GIBP01000489">
    <property type="protein sequence ID" value="NDV29458.1"/>
    <property type="molecule type" value="Transcribed_RNA"/>
</dbReference>
<evidence type="ECO:0000256" key="3">
    <source>
        <dbReference type="ARBA" id="ARBA00022741"/>
    </source>
</evidence>
<evidence type="ECO:0000259" key="6">
    <source>
        <dbReference type="PROSITE" id="PS50097"/>
    </source>
</evidence>
<name>A0A6B2KXY3_9EUKA</name>
<sequence>MQSIKLVVVGDGAVGKTCLFISYTTNAFPAEYIPTVFDNYSANVMVDGKAINLGLWDTAGPEDYDRLRPLSYPQTDIFIVLFSLISPSSFENVAWKWVPEIKHHCPTAHFILVGSKLDLRDDPNMVRRLAEKRMAPITYEQGLSKCYEVGAAKYMECSALTQTNLKQVFDEAIRIVLNPNAALKPKKKDKSYSFHLPKSNTPPPPPPPPQQPAKPAAPKLPQMRPRYTIGKFSSCWNEELFSDLKIIFPSGKIVFAHKIILSSASSIFYNLFINKEMCDVFEELQQKNISKIKNKDKLWLCTDRKLSNVTLSGSSSDGRYGHSSFIFNNVLYTVGGGDNVGNYPTDMLRYDLVAKEWLAPFQPPGTPTKDFPSGNFNSLVQLKDGTVIVFGGKGNGYSKDVWSFHPGQQNWEKLTCLGSIPPGCYGHSATLVGEEMFVFGGYDNATGLSNDLYTFNITTKTWTLLKDGNQEKPPARYGHFSSLIRFNKKPFLVVFGGRGPKSIVFNDLWLYDIKGNVWKEVKVDQQGPSPKGRYGFAAFLDHTQLMIFGGYDGKAEVFNDMWSINLKSETPQWKEIVSSQYKKEFVGRYHHTINILSDGGIIVFGGRNKDQTLCLFIEEGEARGNITTSFLDTSEIYLSKKWSEGILLDWLKSIYEGKSPQNSKELEEFRSSYKEFPCTHFEIQKRIRELSSDSDAIFSDVKFIVKEVKIAAHKVLLKSSSDFFNAILGNGMLESTLAEITLSNIESQAFSVLKKYFYGIDFDLTVDNVVPSLALSHMHDIEDLQAACVNFIVSNFEEYSVYELLELALQLKYKPLEDYCKWHLKVNYQQISSSKDFKSLPVHVKTDIELNFWPGQKYLNDLAEYNEKYNEKCSIQ</sequence>
<dbReference type="SUPFAM" id="SSF54695">
    <property type="entry name" value="POZ domain"/>
    <property type="match status" value="2"/>
</dbReference>
<dbReference type="InterPro" id="IPR011333">
    <property type="entry name" value="SKP1/BTB/POZ_sf"/>
</dbReference>
<dbReference type="SUPFAM" id="SSF52540">
    <property type="entry name" value="P-loop containing nucleoside triphosphate hydrolases"/>
    <property type="match status" value="1"/>
</dbReference>
<dbReference type="SMART" id="SM00173">
    <property type="entry name" value="RAS"/>
    <property type="match status" value="1"/>
</dbReference>
<dbReference type="GO" id="GO:0003924">
    <property type="term" value="F:GTPase activity"/>
    <property type="evidence" value="ECO:0007669"/>
    <property type="project" value="InterPro"/>
</dbReference>
<dbReference type="NCBIfam" id="TIGR00231">
    <property type="entry name" value="small_GTP"/>
    <property type="match status" value="1"/>
</dbReference>
<dbReference type="PROSITE" id="PS50097">
    <property type="entry name" value="BTB"/>
    <property type="match status" value="2"/>
</dbReference>
<dbReference type="Pfam" id="PF00651">
    <property type="entry name" value="BTB"/>
    <property type="match status" value="2"/>
</dbReference>
<dbReference type="PROSITE" id="PS51420">
    <property type="entry name" value="RHO"/>
    <property type="match status" value="1"/>
</dbReference>